<proteinExistence type="inferred from homology"/>
<dbReference type="CDD" id="cd06261">
    <property type="entry name" value="TM_PBP2"/>
    <property type="match status" value="1"/>
</dbReference>
<dbReference type="SUPFAM" id="SSF161098">
    <property type="entry name" value="MetI-like"/>
    <property type="match status" value="1"/>
</dbReference>
<evidence type="ECO:0000313" key="10">
    <source>
        <dbReference type="Proteomes" id="UP001447516"/>
    </source>
</evidence>
<dbReference type="Proteomes" id="UP001447516">
    <property type="component" value="Unassembled WGS sequence"/>
</dbReference>
<evidence type="ECO:0000256" key="5">
    <source>
        <dbReference type="ARBA" id="ARBA00022989"/>
    </source>
</evidence>
<evidence type="ECO:0000313" key="9">
    <source>
        <dbReference type="EMBL" id="MEN3539485.1"/>
    </source>
</evidence>
<dbReference type="PROSITE" id="PS50928">
    <property type="entry name" value="ABC_TM1"/>
    <property type="match status" value="1"/>
</dbReference>
<feature type="transmembrane region" description="Helical" evidence="7">
    <location>
        <begin position="147"/>
        <end position="166"/>
    </location>
</feature>
<dbReference type="PANTHER" id="PTHR32243">
    <property type="entry name" value="MALTOSE TRANSPORT SYSTEM PERMEASE-RELATED"/>
    <property type="match status" value="1"/>
</dbReference>
<keyword evidence="10" id="KW-1185">Reference proteome</keyword>
<sequence>MREPRWLPWARWFGLGLLGLFTLTPLYVMLTSAIKPLRDVQGDFQWIPTTITLRPFADMWRTVPLARYFANSLIVASVAALVSVLIAIFAAYAISRFRFPGRRIFSVTVLSTQMFPGILFLLPLFMIYVNLGTALGVELYASRTGLIITYLTFSLPFSIWMLAGYFDSIPTALDEAAQVDGSGPIGALLRVVLPAATPGIVAVAIYAFMTAWGEVLFASVMTDETSRTLAVGLQGYATENDVYWNQIMAASLVVSVPVVAGFLLLQRYLVQGLTAGAVK</sequence>
<feature type="transmembrane region" description="Helical" evidence="7">
    <location>
        <begin position="187"/>
        <end position="209"/>
    </location>
</feature>
<evidence type="ECO:0000256" key="4">
    <source>
        <dbReference type="ARBA" id="ARBA00022692"/>
    </source>
</evidence>
<keyword evidence="5 7" id="KW-1133">Transmembrane helix</keyword>
<dbReference type="Gene3D" id="1.10.3720.10">
    <property type="entry name" value="MetI-like"/>
    <property type="match status" value="1"/>
</dbReference>
<gene>
    <name evidence="9" type="ORF">AAH991_30545</name>
</gene>
<organism evidence="9 10">
    <name type="scientific">Microbispora maris</name>
    <dbReference type="NCBI Taxonomy" id="3144104"/>
    <lineage>
        <taxon>Bacteria</taxon>
        <taxon>Bacillati</taxon>
        <taxon>Actinomycetota</taxon>
        <taxon>Actinomycetes</taxon>
        <taxon>Streptosporangiales</taxon>
        <taxon>Streptosporangiaceae</taxon>
        <taxon>Microbispora</taxon>
    </lineage>
</organism>
<reference evidence="9 10" key="1">
    <citation type="submission" date="2024-05" db="EMBL/GenBank/DDBJ databases">
        <title>Microbispora sp.ZYX-F-249.</title>
        <authorList>
            <person name="Xie H."/>
        </authorList>
    </citation>
    <scope>NUCLEOTIDE SEQUENCE [LARGE SCALE GENOMIC DNA]</scope>
    <source>
        <strain evidence="9 10">ZYX-F-249</strain>
    </source>
</reference>
<evidence type="ECO:0000256" key="7">
    <source>
        <dbReference type="RuleBase" id="RU363032"/>
    </source>
</evidence>
<keyword evidence="2 7" id="KW-0813">Transport</keyword>
<evidence type="ECO:0000256" key="2">
    <source>
        <dbReference type="ARBA" id="ARBA00022448"/>
    </source>
</evidence>
<dbReference type="InterPro" id="IPR035906">
    <property type="entry name" value="MetI-like_sf"/>
</dbReference>
<feature type="transmembrane region" description="Helical" evidence="7">
    <location>
        <begin position="243"/>
        <end position="265"/>
    </location>
</feature>
<keyword evidence="6 7" id="KW-0472">Membrane</keyword>
<dbReference type="PANTHER" id="PTHR32243:SF18">
    <property type="entry name" value="INNER MEMBRANE ABC TRANSPORTER PERMEASE PROTEIN YCJP"/>
    <property type="match status" value="1"/>
</dbReference>
<comment type="subcellular location">
    <subcellularLocation>
        <location evidence="1 7">Cell membrane</location>
        <topology evidence="1 7">Multi-pass membrane protein</topology>
    </subcellularLocation>
</comment>
<evidence type="ECO:0000259" key="8">
    <source>
        <dbReference type="PROSITE" id="PS50928"/>
    </source>
</evidence>
<comment type="similarity">
    <text evidence="7">Belongs to the binding-protein-dependent transport system permease family.</text>
</comment>
<dbReference type="Pfam" id="PF00528">
    <property type="entry name" value="BPD_transp_1"/>
    <property type="match status" value="1"/>
</dbReference>
<protein>
    <submittedName>
        <fullName evidence="9">Carbohydrate ABC transporter permease</fullName>
    </submittedName>
</protein>
<keyword evidence="4 7" id="KW-0812">Transmembrane</keyword>
<feature type="transmembrane region" description="Helical" evidence="7">
    <location>
        <begin position="68"/>
        <end position="92"/>
    </location>
</feature>
<evidence type="ECO:0000256" key="6">
    <source>
        <dbReference type="ARBA" id="ARBA00023136"/>
    </source>
</evidence>
<evidence type="ECO:0000256" key="3">
    <source>
        <dbReference type="ARBA" id="ARBA00022475"/>
    </source>
</evidence>
<dbReference type="InterPro" id="IPR050901">
    <property type="entry name" value="BP-dep_ABC_trans_perm"/>
</dbReference>
<name>A0ABV0AW27_9ACTN</name>
<dbReference type="RefSeq" id="WP_346229377.1">
    <property type="nucleotide sequence ID" value="NZ_JBDJAW010000034.1"/>
</dbReference>
<dbReference type="InterPro" id="IPR000515">
    <property type="entry name" value="MetI-like"/>
</dbReference>
<comment type="caution">
    <text evidence="9">The sequence shown here is derived from an EMBL/GenBank/DDBJ whole genome shotgun (WGS) entry which is preliminary data.</text>
</comment>
<keyword evidence="3" id="KW-1003">Cell membrane</keyword>
<accession>A0ABV0AW27</accession>
<evidence type="ECO:0000256" key="1">
    <source>
        <dbReference type="ARBA" id="ARBA00004651"/>
    </source>
</evidence>
<feature type="transmembrane region" description="Helical" evidence="7">
    <location>
        <begin position="12"/>
        <end position="30"/>
    </location>
</feature>
<feature type="transmembrane region" description="Helical" evidence="7">
    <location>
        <begin position="104"/>
        <end position="127"/>
    </location>
</feature>
<feature type="domain" description="ABC transmembrane type-1" evidence="8">
    <location>
        <begin position="69"/>
        <end position="265"/>
    </location>
</feature>
<dbReference type="EMBL" id="JBDJAW010000034">
    <property type="protein sequence ID" value="MEN3539485.1"/>
    <property type="molecule type" value="Genomic_DNA"/>
</dbReference>